<dbReference type="SUPFAM" id="SSF56436">
    <property type="entry name" value="C-type lectin-like"/>
    <property type="match status" value="1"/>
</dbReference>
<keyword evidence="6" id="KW-1185">Reference proteome</keyword>
<dbReference type="InterPro" id="IPR002353">
    <property type="entry name" value="AntifreezeII"/>
</dbReference>
<dbReference type="InterPro" id="IPR001304">
    <property type="entry name" value="C-type_lectin-like"/>
</dbReference>
<evidence type="ECO:0000313" key="6">
    <source>
        <dbReference type="Proteomes" id="UP000472263"/>
    </source>
</evidence>
<accession>A0A668AQ17</accession>
<feature type="region of interest" description="Disordered" evidence="3">
    <location>
        <begin position="1"/>
        <end position="24"/>
    </location>
</feature>
<dbReference type="Gene3D" id="3.10.100.10">
    <property type="entry name" value="Mannose-Binding Protein A, subunit A"/>
    <property type="match status" value="1"/>
</dbReference>
<reference evidence="5" key="3">
    <citation type="submission" date="2025-09" db="UniProtKB">
        <authorList>
            <consortium name="Ensembl"/>
        </authorList>
    </citation>
    <scope>IDENTIFICATION</scope>
</reference>
<dbReference type="Gene3D" id="1.20.5.400">
    <property type="match status" value="3"/>
</dbReference>
<proteinExistence type="predicted"/>
<evidence type="ECO:0000256" key="1">
    <source>
        <dbReference type="ARBA" id="ARBA00022734"/>
    </source>
</evidence>
<dbReference type="Ensembl" id="ENSMMDT00005048089.1">
    <property type="protein sequence ID" value="ENSMMDP00005047151.1"/>
    <property type="gene ID" value="ENSMMDG00005021514.1"/>
</dbReference>
<evidence type="ECO:0000259" key="4">
    <source>
        <dbReference type="PROSITE" id="PS50041"/>
    </source>
</evidence>
<dbReference type="Proteomes" id="UP000472263">
    <property type="component" value="Chromosome 1"/>
</dbReference>
<reference evidence="5" key="1">
    <citation type="submission" date="2019-06" db="EMBL/GenBank/DDBJ databases">
        <authorList>
            <consortium name="Wellcome Sanger Institute Data Sharing"/>
        </authorList>
    </citation>
    <scope>NUCLEOTIDE SEQUENCE [LARGE SCALE GENOMIC DNA]</scope>
</reference>
<evidence type="ECO:0000256" key="3">
    <source>
        <dbReference type="SAM" id="MobiDB-lite"/>
    </source>
</evidence>
<dbReference type="SMART" id="SM00034">
    <property type="entry name" value="CLECT"/>
    <property type="match status" value="1"/>
</dbReference>
<dbReference type="InterPro" id="IPR018378">
    <property type="entry name" value="C-type_lectin_CS"/>
</dbReference>
<feature type="domain" description="C-type lectin" evidence="4">
    <location>
        <begin position="174"/>
        <end position="285"/>
    </location>
</feature>
<dbReference type="PRINTS" id="PR00356">
    <property type="entry name" value="ANTIFREEZEII"/>
</dbReference>
<feature type="region of interest" description="Disordered" evidence="3">
    <location>
        <begin position="58"/>
        <end position="78"/>
    </location>
</feature>
<dbReference type="GO" id="GO:0030246">
    <property type="term" value="F:carbohydrate binding"/>
    <property type="evidence" value="ECO:0007669"/>
    <property type="project" value="UniProtKB-KW"/>
</dbReference>
<dbReference type="PANTHER" id="PTHR22803">
    <property type="entry name" value="MANNOSE, PHOSPHOLIPASE, LECTIN RECEPTOR RELATED"/>
    <property type="match status" value="1"/>
</dbReference>
<dbReference type="InParanoid" id="A0A668AQ17"/>
<dbReference type="InterPro" id="IPR050111">
    <property type="entry name" value="C-type_lectin/snaclec_domain"/>
</dbReference>
<dbReference type="InterPro" id="IPR016187">
    <property type="entry name" value="CTDL_fold"/>
</dbReference>
<dbReference type="GeneTree" id="ENSGT01020000230338"/>
<evidence type="ECO:0000313" key="5">
    <source>
        <dbReference type="Ensembl" id="ENSMMDP00005047151.1"/>
    </source>
</evidence>
<name>A0A668AQ17_9TELE</name>
<dbReference type="PROSITE" id="PS00615">
    <property type="entry name" value="C_TYPE_LECTIN_1"/>
    <property type="match status" value="1"/>
</dbReference>
<dbReference type="InterPro" id="IPR016186">
    <property type="entry name" value="C-type_lectin-like/link_sf"/>
</dbReference>
<reference evidence="5" key="2">
    <citation type="submission" date="2025-08" db="UniProtKB">
        <authorList>
            <consortium name="Ensembl"/>
        </authorList>
    </citation>
    <scope>IDENTIFICATION</scope>
</reference>
<dbReference type="CDD" id="cd03590">
    <property type="entry name" value="CLECT_DC-SIGN_like"/>
    <property type="match status" value="1"/>
</dbReference>
<evidence type="ECO:0000256" key="2">
    <source>
        <dbReference type="ARBA" id="ARBA00023157"/>
    </source>
</evidence>
<dbReference type="InterPro" id="IPR033989">
    <property type="entry name" value="CD209-like_CTLD"/>
</dbReference>
<sequence>MTQERNQLKSSLSSMSQEQNQLQTSLNNMTQERNQLQTSLNSMSQEQNQLQTSLNNMTQESNQLKTSLNSTTQERNQLQTSLNNMTQERNQLQTSLNIMSQDQEQNQLQTSLNNMTQERNQLQTSLNSTTQERNQLQTSLNSMTQEKHQLQMEIERLTLKIKELTPCPDGWTHFNSSCYFNSSESKSWDESRQDCLRRGADLVIINSREENSFLKKFGLRVWIGLSDLETEGEWKWVDGSSLSYTSWAKGQPDDAPGGEDCGEVRPERDGWNDLFCTHSLHWVCEKKTPVHPVGI</sequence>
<keyword evidence="1" id="KW-0430">Lectin</keyword>
<protein>
    <recommendedName>
        <fullName evidence="4">C-type lectin domain-containing protein</fullName>
    </recommendedName>
</protein>
<keyword evidence="2" id="KW-1015">Disulfide bond</keyword>
<dbReference type="AlphaFoldDB" id="A0A668AQ17"/>
<dbReference type="Pfam" id="PF00059">
    <property type="entry name" value="Lectin_C"/>
    <property type="match status" value="1"/>
</dbReference>
<dbReference type="PROSITE" id="PS50041">
    <property type="entry name" value="C_TYPE_LECTIN_2"/>
    <property type="match status" value="1"/>
</dbReference>
<organism evidence="5 6">
    <name type="scientific">Myripristis murdjan</name>
    <name type="common">pinecone soldierfish</name>
    <dbReference type="NCBI Taxonomy" id="586833"/>
    <lineage>
        <taxon>Eukaryota</taxon>
        <taxon>Metazoa</taxon>
        <taxon>Chordata</taxon>
        <taxon>Craniata</taxon>
        <taxon>Vertebrata</taxon>
        <taxon>Euteleostomi</taxon>
        <taxon>Actinopterygii</taxon>
        <taxon>Neopterygii</taxon>
        <taxon>Teleostei</taxon>
        <taxon>Neoteleostei</taxon>
        <taxon>Acanthomorphata</taxon>
        <taxon>Holocentriformes</taxon>
        <taxon>Holocentridae</taxon>
        <taxon>Myripristis</taxon>
    </lineage>
</organism>